<accession>A0A8A1LK47</accession>
<dbReference type="EMBL" id="CP069104">
    <property type="protein sequence ID" value="QSS53355.1"/>
    <property type="molecule type" value="Genomic_DNA"/>
</dbReference>
<feature type="region of interest" description="Disordered" evidence="1">
    <location>
        <begin position="85"/>
        <end position="105"/>
    </location>
</feature>
<gene>
    <name evidence="2" type="ORF">I7I53_00591</name>
</gene>
<dbReference type="AlphaFoldDB" id="A0A8A1LK47"/>
<proteinExistence type="predicted"/>
<protein>
    <submittedName>
        <fullName evidence="2">Uncharacterized protein</fullName>
    </submittedName>
</protein>
<evidence type="ECO:0000313" key="2">
    <source>
        <dbReference type="EMBL" id="QSS53355.1"/>
    </source>
</evidence>
<dbReference type="VEuPathDB" id="FungiDB:I7I53_00591"/>
<sequence>MQPANKGEPFTTVRSLQGSKYQRHYSPPSPATETRFSYPVILECQALQRRPVQCTGYQFILDQSICFAIPGSVVRRSSAPFEALEETPVGTATTTHSQTQRSCYQ</sequence>
<evidence type="ECO:0000313" key="3">
    <source>
        <dbReference type="Proteomes" id="UP000663419"/>
    </source>
</evidence>
<dbReference type="Proteomes" id="UP000663419">
    <property type="component" value="Chromosome 3"/>
</dbReference>
<reference evidence="2" key="1">
    <citation type="submission" date="2021-01" db="EMBL/GenBank/DDBJ databases">
        <title>Chromosome-level genome assembly of a human fungal pathogen reveals clustering of transcriptionally co-regulated genes.</title>
        <authorList>
            <person name="Voorhies M."/>
            <person name="Cohen S."/>
            <person name="Shea T.P."/>
            <person name="Petrus S."/>
            <person name="Munoz J.F."/>
            <person name="Poplawski S."/>
            <person name="Goldman W.E."/>
            <person name="Michael T."/>
            <person name="Cuomo C.A."/>
            <person name="Sil A."/>
            <person name="Beyhan S."/>
        </authorList>
    </citation>
    <scope>NUCLEOTIDE SEQUENCE</scope>
    <source>
        <strain evidence="2">H88</strain>
    </source>
</reference>
<feature type="compositionally biased region" description="Polar residues" evidence="1">
    <location>
        <begin position="90"/>
        <end position="105"/>
    </location>
</feature>
<evidence type="ECO:0000256" key="1">
    <source>
        <dbReference type="SAM" id="MobiDB-lite"/>
    </source>
</evidence>
<name>A0A8A1LK47_AJEC8</name>
<feature type="region of interest" description="Disordered" evidence="1">
    <location>
        <begin position="1"/>
        <end position="33"/>
    </location>
</feature>
<organism evidence="2 3">
    <name type="scientific">Ajellomyces capsulatus (strain H88)</name>
    <name type="common">Darling's disease fungus</name>
    <name type="synonym">Histoplasma capsulatum</name>
    <dbReference type="NCBI Taxonomy" id="544711"/>
    <lineage>
        <taxon>Eukaryota</taxon>
        <taxon>Fungi</taxon>
        <taxon>Dikarya</taxon>
        <taxon>Ascomycota</taxon>
        <taxon>Pezizomycotina</taxon>
        <taxon>Eurotiomycetes</taxon>
        <taxon>Eurotiomycetidae</taxon>
        <taxon>Onygenales</taxon>
        <taxon>Ajellomycetaceae</taxon>
        <taxon>Histoplasma</taxon>
    </lineage>
</organism>